<evidence type="ECO:0000313" key="3">
    <source>
        <dbReference type="EMBL" id="CAA9196845.1"/>
    </source>
</evidence>
<feature type="chain" id="PRO_5027122044" description="Cytochrome c domain-containing protein" evidence="2">
    <location>
        <begin position="19"/>
        <end position="131"/>
    </location>
</feature>
<feature type="region of interest" description="Disordered" evidence="1">
    <location>
        <begin position="24"/>
        <end position="47"/>
    </location>
</feature>
<dbReference type="SUPFAM" id="SSF46626">
    <property type="entry name" value="Cytochrome c"/>
    <property type="match status" value="1"/>
</dbReference>
<evidence type="ECO:0000256" key="1">
    <source>
        <dbReference type="SAM" id="MobiDB-lite"/>
    </source>
</evidence>
<evidence type="ECO:0000313" key="4">
    <source>
        <dbReference type="Proteomes" id="UP000479938"/>
    </source>
</evidence>
<gene>
    <name evidence="3" type="ORF">FLA105534_01358</name>
</gene>
<dbReference type="InterPro" id="IPR036909">
    <property type="entry name" value="Cyt_c-like_dom_sf"/>
</dbReference>
<proteinExistence type="predicted"/>
<keyword evidence="4" id="KW-1185">Reference proteome</keyword>
<accession>A0A6J4GEX1</accession>
<organism evidence="3 4">
    <name type="scientific">Flavobacterium bizetiae</name>
    <dbReference type="NCBI Taxonomy" id="2704140"/>
    <lineage>
        <taxon>Bacteria</taxon>
        <taxon>Pseudomonadati</taxon>
        <taxon>Bacteroidota</taxon>
        <taxon>Flavobacteriia</taxon>
        <taxon>Flavobacteriales</taxon>
        <taxon>Flavobacteriaceae</taxon>
        <taxon>Flavobacterium</taxon>
    </lineage>
</organism>
<feature type="signal peptide" evidence="2">
    <location>
        <begin position="1"/>
        <end position="18"/>
    </location>
</feature>
<evidence type="ECO:0000256" key="2">
    <source>
        <dbReference type="SAM" id="SignalP"/>
    </source>
</evidence>
<dbReference type="Gene3D" id="1.10.760.10">
    <property type="entry name" value="Cytochrome c-like domain"/>
    <property type="match status" value="1"/>
</dbReference>
<dbReference type="RefSeq" id="WP_173970047.1">
    <property type="nucleotide sequence ID" value="NZ_CADCSU010000064.1"/>
</dbReference>
<dbReference type="PROSITE" id="PS51257">
    <property type="entry name" value="PROKAR_LIPOPROTEIN"/>
    <property type="match status" value="1"/>
</dbReference>
<name>A0A6J4GEX1_9FLAO</name>
<dbReference type="EMBL" id="CADCSU010000064">
    <property type="protein sequence ID" value="CAA9196845.1"/>
    <property type="molecule type" value="Genomic_DNA"/>
</dbReference>
<evidence type="ECO:0008006" key="5">
    <source>
        <dbReference type="Google" id="ProtNLM"/>
    </source>
</evidence>
<protein>
    <recommendedName>
        <fullName evidence="5">Cytochrome c domain-containing protein</fullName>
    </recommendedName>
</protein>
<dbReference type="AlphaFoldDB" id="A0A6J4GEX1"/>
<dbReference type="GO" id="GO:0009055">
    <property type="term" value="F:electron transfer activity"/>
    <property type="evidence" value="ECO:0007669"/>
    <property type="project" value="InterPro"/>
</dbReference>
<keyword evidence="2" id="KW-0732">Signal</keyword>
<dbReference type="GO" id="GO:0020037">
    <property type="term" value="F:heme binding"/>
    <property type="evidence" value="ECO:0007669"/>
    <property type="project" value="InterPro"/>
</dbReference>
<dbReference type="Proteomes" id="UP000479938">
    <property type="component" value="Unassembled WGS sequence"/>
</dbReference>
<reference evidence="3 4" key="1">
    <citation type="submission" date="2020-02" db="EMBL/GenBank/DDBJ databases">
        <authorList>
            <person name="Criscuolo A."/>
        </authorList>
    </citation>
    <scope>NUCLEOTIDE SEQUENCE [LARGE SCALE GENOMIC DNA]</scope>
    <source>
        <strain evidence="3">CIP105534</strain>
    </source>
</reference>
<sequence>MKKAIALTILLAAFTSCSDSDTYQDIEKKPETENPPTNPTDPTTPTTITYTKNVKSIIDANCISCHQNGRSASFKPLTTYAEVKAAVENAGLLNRIQLQNGQQGIMPQGGRMSQTNIDLIVKWNTDGLKEN</sequence>